<protein>
    <submittedName>
        <fullName evidence="2">Uncharacterized protein</fullName>
    </submittedName>
</protein>
<feature type="region of interest" description="Disordered" evidence="1">
    <location>
        <begin position="107"/>
        <end position="130"/>
    </location>
</feature>
<feature type="compositionally biased region" description="Polar residues" evidence="1">
    <location>
        <begin position="842"/>
        <end position="851"/>
    </location>
</feature>
<keyword evidence="3" id="KW-1185">Reference proteome</keyword>
<feature type="compositionally biased region" description="Basic and acidic residues" evidence="1">
    <location>
        <begin position="48"/>
        <end position="59"/>
    </location>
</feature>
<dbReference type="Proteomes" id="UP000215335">
    <property type="component" value="Unassembled WGS sequence"/>
</dbReference>
<gene>
    <name evidence="2" type="ORF">TSAR_010351</name>
</gene>
<feature type="compositionally biased region" description="Low complexity" evidence="1">
    <location>
        <begin position="729"/>
        <end position="738"/>
    </location>
</feature>
<feature type="region of interest" description="Disordered" evidence="1">
    <location>
        <begin position="602"/>
        <end position="632"/>
    </location>
</feature>
<comment type="caution">
    <text evidence="2">The sequence shown here is derived from an EMBL/GenBank/DDBJ whole genome shotgun (WGS) entry which is preliminary data.</text>
</comment>
<sequence>MQTFQDHPWIHQALARHDQFLDSDEDTGDNRSRVFLSDSRSRCPRRRSATERSGRRASSDSELAQAAFDLSRGRREKRDKSDNWREKCHFHEGLDVDQLARYRRRRVESQPRDHLGPCAPDEDEEDEEEKRKKLVTEYRLAFRASSDDVFRYAEGSVSPVRTKRHVQDDRPPVPLTAANTRASYHVFPLEGVKSDRDKAKPDSSFVYKTQNEIDFAKIMDMGSDVLKRPAPIRRGTTLRYEGDFSSATEYSNYVAHPGHHRSELRRRGTSLRMEGDFAGKTEKDDKFVEWPADTWCRPEPAKLPTHLKMEGQLQTSTECHDKYVPFVGARRPEILKQSDHLRLEGDSSWTPEYSDVFKEYDFVERRAPKVPESNLRPGGGFYEKTETTEFFSDPRDKEAELMAELAKDAEEEEEKKKKEEEESSRLKKEEEMKLLVSKLEDLKGPPLEIPEYKDAYKDFPRERPRLLKPEDEIGRADGSKVSNASPSHSRFKTKIDQDPEYKSIYLDLAKERPVYHRPPMSLRPSVNSSSRSSVQMRGPTQLDHGYHYQRKDSRRSDAPLSEIRSQYVNYGQVPRVESLRMPANLRLEGNIDLEPEYRNAYGSTQDYRRDSHQSVQPNYNPKRRDRSLSASRRKDSNYWIDNDNRDLFGTINAAEDQDAFQVLQTRVHEESVVGKPPPGSKRFYLKYTRIEVVKVGCFGLDGSIVLEIFFKLTSSLARGSLDIDRSALRNNRSPSPSSYRLQVTHADEEPRGFARQRRSPSQNLQIHPSTDRSPSPIQQVELLYGSFLTAERPYSPSFARENSASHSRQQQAFVVLDNRDQEDELPRRRRTDRNYNPRESLTGLNRQSNGNVARPRNRTPPNWMPPWYDSSTSTI</sequence>
<organism evidence="2 3">
    <name type="scientific">Trichomalopsis sarcophagae</name>
    <dbReference type="NCBI Taxonomy" id="543379"/>
    <lineage>
        <taxon>Eukaryota</taxon>
        <taxon>Metazoa</taxon>
        <taxon>Ecdysozoa</taxon>
        <taxon>Arthropoda</taxon>
        <taxon>Hexapoda</taxon>
        <taxon>Insecta</taxon>
        <taxon>Pterygota</taxon>
        <taxon>Neoptera</taxon>
        <taxon>Endopterygota</taxon>
        <taxon>Hymenoptera</taxon>
        <taxon>Apocrita</taxon>
        <taxon>Proctotrupomorpha</taxon>
        <taxon>Chalcidoidea</taxon>
        <taxon>Pteromalidae</taxon>
        <taxon>Pteromalinae</taxon>
        <taxon>Trichomalopsis</taxon>
    </lineage>
</organism>
<feature type="region of interest" description="Disordered" evidence="1">
    <location>
        <begin position="21"/>
        <end position="63"/>
    </location>
</feature>
<dbReference type="OrthoDB" id="407410at2759"/>
<feature type="compositionally biased region" description="Basic and acidic residues" evidence="1">
    <location>
        <begin position="460"/>
        <end position="478"/>
    </location>
</feature>
<feature type="compositionally biased region" description="Basic and acidic residues" evidence="1">
    <location>
        <begin position="544"/>
        <end position="557"/>
    </location>
</feature>
<reference evidence="2 3" key="1">
    <citation type="journal article" date="2017" name="Curr. Biol.">
        <title>The Evolution of Venom by Co-option of Single-Copy Genes.</title>
        <authorList>
            <person name="Martinson E.O."/>
            <person name="Mrinalini"/>
            <person name="Kelkar Y.D."/>
            <person name="Chang C.H."/>
            <person name="Werren J.H."/>
        </authorList>
    </citation>
    <scope>NUCLEOTIDE SEQUENCE [LARGE SCALE GENOMIC DNA]</scope>
    <source>
        <strain evidence="2 3">Alberta</strain>
        <tissue evidence="2">Whole body</tissue>
    </source>
</reference>
<dbReference type="AlphaFoldDB" id="A0A232F8K4"/>
<feature type="region of interest" description="Disordered" evidence="1">
    <location>
        <begin position="460"/>
        <end position="492"/>
    </location>
</feature>
<feature type="region of interest" description="Disordered" evidence="1">
    <location>
        <begin position="374"/>
        <end position="431"/>
    </location>
</feature>
<accession>A0A232F8K4</accession>
<feature type="compositionally biased region" description="Polar residues" evidence="1">
    <location>
        <begin position="759"/>
        <end position="777"/>
    </location>
</feature>
<feature type="region of interest" description="Disordered" evidence="1">
    <location>
        <begin position="728"/>
        <end position="777"/>
    </location>
</feature>
<proteinExistence type="predicted"/>
<evidence type="ECO:0000313" key="2">
    <source>
        <dbReference type="EMBL" id="OXU26995.1"/>
    </source>
</evidence>
<feature type="region of interest" description="Disordered" evidence="1">
    <location>
        <begin position="797"/>
        <end position="875"/>
    </location>
</feature>
<feature type="compositionally biased region" description="Low complexity" evidence="1">
    <location>
        <begin position="522"/>
        <end position="534"/>
    </location>
</feature>
<feature type="compositionally biased region" description="Polar residues" evidence="1">
    <location>
        <begin position="800"/>
        <end position="812"/>
    </location>
</feature>
<evidence type="ECO:0000313" key="3">
    <source>
        <dbReference type="Proteomes" id="UP000215335"/>
    </source>
</evidence>
<feature type="compositionally biased region" description="Basic and acidic residues" evidence="1">
    <location>
        <begin position="383"/>
        <end position="431"/>
    </location>
</feature>
<feature type="region of interest" description="Disordered" evidence="1">
    <location>
        <begin position="515"/>
        <end position="560"/>
    </location>
</feature>
<dbReference type="STRING" id="543379.A0A232F8K4"/>
<name>A0A232F8K4_9HYME</name>
<dbReference type="EMBL" id="NNAY01000682">
    <property type="protein sequence ID" value="OXU26995.1"/>
    <property type="molecule type" value="Genomic_DNA"/>
</dbReference>
<evidence type="ECO:0000256" key="1">
    <source>
        <dbReference type="SAM" id="MobiDB-lite"/>
    </source>
</evidence>